<dbReference type="PANTHER" id="PTHR37937">
    <property type="entry name" value="CONJUGATIVE TRANSFER: DNA TRANSPORT"/>
    <property type="match status" value="1"/>
</dbReference>
<keyword evidence="9" id="KW-1185">Reference proteome</keyword>
<proteinExistence type="predicted"/>
<dbReference type="EMBL" id="JACHHU010000010">
    <property type="protein sequence ID" value="MBB6543055.1"/>
    <property type="molecule type" value="Genomic_DNA"/>
</dbReference>
<evidence type="ECO:0000313" key="8">
    <source>
        <dbReference type="EMBL" id="MBB6543055.1"/>
    </source>
</evidence>
<comment type="caution">
    <text evidence="8">The sequence shown here is derived from an EMBL/GenBank/DDBJ whole genome shotgun (WGS) entry which is preliminary data.</text>
</comment>
<dbReference type="RefSeq" id="WP_184423864.1">
    <property type="nucleotide sequence ID" value="NZ_BAABLB010000049.1"/>
</dbReference>
<keyword evidence="2" id="KW-1003">Cell membrane</keyword>
<dbReference type="PANTHER" id="PTHR37937:SF1">
    <property type="entry name" value="CONJUGATIVE TRANSFER: DNA TRANSPORT"/>
    <property type="match status" value="1"/>
</dbReference>
<keyword evidence="3 6" id="KW-0812">Transmembrane</keyword>
<dbReference type="SUPFAM" id="SSF52540">
    <property type="entry name" value="P-loop containing nucleoside triphosphate hydrolases"/>
    <property type="match status" value="1"/>
</dbReference>
<keyword evidence="4 6" id="KW-1133">Transmembrane helix</keyword>
<dbReference type="InterPro" id="IPR022458">
    <property type="entry name" value="Conjugative_coupling_TraG/TraD"/>
</dbReference>
<evidence type="ECO:0000256" key="2">
    <source>
        <dbReference type="ARBA" id="ARBA00022475"/>
    </source>
</evidence>
<accession>A0A7X0NGJ6</accession>
<comment type="subcellular location">
    <subcellularLocation>
        <location evidence="1">Cell membrane</location>
        <topology evidence="1">Multi-pass membrane protein</topology>
    </subcellularLocation>
</comment>
<evidence type="ECO:0000256" key="3">
    <source>
        <dbReference type="ARBA" id="ARBA00022692"/>
    </source>
</evidence>
<dbReference type="Proteomes" id="UP000537141">
    <property type="component" value="Unassembled WGS sequence"/>
</dbReference>
<dbReference type="InterPro" id="IPR032689">
    <property type="entry name" value="TraG-D_C"/>
</dbReference>
<reference evidence="8 9" key="1">
    <citation type="submission" date="2020-08" db="EMBL/GenBank/DDBJ databases">
        <title>Genomic Encyclopedia of Type Strains, Phase IV (KMG-IV): sequencing the most valuable type-strain genomes for metagenomic binning, comparative biology and taxonomic classification.</title>
        <authorList>
            <person name="Goeker M."/>
        </authorList>
    </citation>
    <scope>NUCLEOTIDE SEQUENCE [LARGE SCALE GENOMIC DNA]</scope>
    <source>
        <strain evidence="8 9">DSM 26287</strain>
    </source>
</reference>
<evidence type="ECO:0000256" key="5">
    <source>
        <dbReference type="ARBA" id="ARBA00023136"/>
    </source>
</evidence>
<dbReference type="AlphaFoldDB" id="A0A7X0NGJ6"/>
<evidence type="ECO:0000259" key="7">
    <source>
        <dbReference type="Pfam" id="PF12696"/>
    </source>
</evidence>
<gene>
    <name evidence="8" type="ORF">HNQ55_001562</name>
</gene>
<dbReference type="GO" id="GO:0005886">
    <property type="term" value="C:plasma membrane"/>
    <property type="evidence" value="ECO:0007669"/>
    <property type="project" value="UniProtKB-SubCell"/>
</dbReference>
<evidence type="ECO:0000256" key="6">
    <source>
        <dbReference type="SAM" id="Phobius"/>
    </source>
</evidence>
<feature type="domain" description="TraD/TraG TraM recognition site" evidence="7">
    <location>
        <begin position="461"/>
        <end position="578"/>
    </location>
</feature>
<dbReference type="Gene3D" id="3.40.50.300">
    <property type="entry name" value="P-loop containing nucleotide triphosphate hydrolases"/>
    <property type="match status" value="2"/>
</dbReference>
<protein>
    <submittedName>
        <fullName evidence="8">Conjugal transfer pilus assembly protein TraD</fullName>
    </submittedName>
</protein>
<dbReference type="Pfam" id="PF12696">
    <property type="entry name" value="TraG-D_C"/>
    <property type="match status" value="1"/>
</dbReference>
<evidence type="ECO:0000256" key="1">
    <source>
        <dbReference type="ARBA" id="ARBA00004651"/>
    </source>
</evidence>
<feature type="transmembrane region" description="Helical" evidence="6">
    <location>
        <begin position="12"/>
        <end position="32"/>
    </location>
</feature>
<dbReference type="InterPro" id="IPR051539">
    <property type="entry name" value="T4SS-coupling_protein"/>
</dbReference>
<evidence type="ECO:0000313" key="9">
    <source>
        <dbReference type="Proteomes" id="UP000537141"/>
    </source>
</evidence>
<organism evidence="8 9">
    <name type="scientific">Thalassotalea piscium</name>
    <dbReference type="NCBI Taxonomy" id="1230533"/>
    <lineage>
        <taxon>Bacteria</taxon>
        <taxon>Pseudomonadati</taxon>
        <taxon>Pseudomonadota</taxon>
        <taxon>Gammaproteobacteria</taxon>
        <taxon>Alteromonadales</taxon>
        <taxon>Colwelliaceae</taxon>
        <taxon>Thalassotalea</taxon>
    </lineage>
</organism>
<keyword evidence="5 6" id="KW-0472">Membrane</keyword>
<dbReference type="NCBIfam" id="TIGR03743">
    <property type="entry name" value="SXT_TraD"/>
    <property type="match status" value="1"/>
</dbReference>
<name>A0A7X0NGJ6_9GAMM</name>
<evidence type="ECO:0000256" key="4">
    <source>
        <dbReference type="ARBA" id="ARBA00022989"/>
    </source>
</evidence>
<dbReference type="InterPro" id="IPR027417">
    <property type="entry name" value="P-loop_NTPase"/>
</dbReference>
<sequence length="653" mass="73416">MKDRLIEAFWRPAYEVFAGLAWFLASITTALYGYYDNFGLRFLLLASIPMACIGILRLWQGNKILSLKSRLFSLPDIKMNLYDVIMVAKQNPEMIYYGHGFKWEQDSTQKANDFNARKAGDMKPHKLYQWLRHLLGSTGNKFIKGSMYLHSMGAKEKPVFKPVADRYTHRSVGGTTGTGKGRVMAIDIIQAIVRNNACLMIDPKQDKMCVDTAYATMKFMNKEDLFFFFNPEEPLSSVRINPLANFSEVSQLTDRICSLMDDNTDAFYKNYTWRGLQVILSGLVLLDGQPTLYSLKRTIESDLLQFFHKVGCHYLKQFKSTSKVSAELALETDYKKSVIKLIGLYETHLKKDFSHEAIEGLINLIRQDHSKFKELMQNIMPILEMLTQGDLKELLSPEEGDSDPRPIVNLKKVSDSHGFLYVNLASLTDGTVGSKIGELIVGDAVSVAGRRHSSPLASQAPFFFWIDEAAEVVNEKAVVVANKTRSADLAMTLAFQTMGDLENRLGGKAPAQMLMGNMNTKSQLRPGCSFTSEFMSSDMGTTKIKNIDHGHTTQSKAMRDDLDFNTSYNKSITETEVPKVSTSSLNALADLHYFCNFPGSEIYKLRVPYIPIPKHLQYPRAKFTNDPHGKRDTIDVMSGAPAGKINFVEGEPA</sequence>